<dbReference type="Pfam" id="PF07715">
    <property type="entry name" value="Plug"/>
    <property type="match status" value="1"/>
</dbReference>
<evidence type="ECO:0000256" key="4">
    <source>
        <dbReference type="ARBA" id="ARBA00022496"/>
    </source>
</evidence>
<evidence type="ECO:0000256" key="9">
    <source>
        <dbReference type="ARBA" id="ARBA00023136"/>
    </source>
</evidence>
<name>A0A494W6H9_9SPHN</name>
<evidence type="ECO:0000259" key="13">
    <source>
        <dbReference type="Pfam" id="PF00593"/>
    </source>
</evidence>
<dbReference type="AlphaFoldDB" id="A0A494W6H9"/>
<keyword evidence="8 12" id="KW-0798">TonB box</keyword>
<keyword evidence="16" id="KW-1185">Reference proteome</keyword>
<comment type="similarity">
    <text evidence="11 12">Belongs to the TonB-dependent receptor family.</text>
</comment>
<sequence>MATAQVSAAGEASTAEIIVTAQKRDELLKDVAVPVTVLKVNTLVGSNKTSIKDYFSAVPGLALVPFETNGAASIAIRGVTTGGFTNPTVGVTIDDVPFGSSTSLGGGTPALDLDPSDLSSIEVLRGPQGTLYGASSIGGLLKYVTTAPSLTEFKGRVEAGLNSVSHSGDIGYVVRGAVNVPVSETFAFRATGFSRFDPGYIDNVLTGQKDVNHSKAFGGRLSALLNLSESFSVRASALYQKTKTGALDEEHTGPGYNLAAREQSVVRGVGVGEHEVQAYSVVMNLDLGKVDLTSLTGYSVNDLRDSFDYSFYLGQAPGSFSDATFGVAGAPLKERYLTKKFSQELRASAQIKDWIDWRVGAFFTDEQSPDWQRIDAADPLTGAVAGELALFDWKVTYREYAAFSDVTVKLSPMFDIQFGGRKSWIRQSYGEVDTGPYADAFEGGSPAIFPKTMTRDSKFTYLITPRLKLASSWMIYARLATGYRPGGPNSTAALFGLPLSYKPDTTTNYEIGMKGSIFDNKLFVDASLYHIDWRDIQISLVDAATSLTYNANGAKAKSQGIELSLTAKPWQGMTATAWGAFNVAELSEPFPAASTVYGVKGDRLPFTSRYSASLSLQQDFPLSDNWSGFVGGQLDYVGRRIGAFTGPPPAERQVYPSYVKVDLKAGVENGPWAINLFANNLTNRRGVLTGGAASLFPYSFRYLPPRRVGLSIARTF</sequence>
<keyword evidence="3 11" id="KW-1134">Transmembrane beta strand</keyword>
<dbReference type="InterPro" id="IPR039426">
    <property type="entry name" value="TonB-dep_rcpt-like"/>
</dbReference>
<dbReference type="Proteomes" id="UP000279959">
    <property type="component" value="Chromosome"/>
</dbReference>
<evidence type="ECO:0000256" key="1">
    <source>
        <dbReference type="ARBA" id="ARBA00004571"/>
    </source>
</evidence>
<dbReference type="EMBL" id="AP018664">
    <property type="protein sequence ID" value="BBD98798.1"/>
    <property type="molecule type" value="Genomic_DNA"/>
</dbReference>
<evidence type="ECO:0000256" key="3">
    <source>
        <dbReference type="ARBA" id="ARBA00022452"/>
    </source>
</evidence>
<dbReference type="Gene3D" id="2.40.170.20">
    <property type="entry name" value="TonB-dependent receptor, beta-barrel domain"/>
    <property type="match status" value="1"/>
</dbReference>
<keyword evidence="2 11" id="KW-0813">Transport</keyword>
<evidence type="ECO:0000256" key="5">
    <source>
        <dbReference type="ARBA" id="ARBA00022692"/>
    </source>
</evidence>
<keyword evidence="6" id="KW-0408">Iron</keyword>
<keyword evidence="5 11" id="KW-0812">Transmembrane</keyword>
<keyword evidence="15" id="KW-0675">Receptor</keyword>
<dbReference type="PANTHER" id="PTHR32552">
    <property type="entry name" value="FERRICHROME IRON RECEPTOR-RELATED"/>
    <property type="match status" value="1"/>
</dbReference>
<reference evidence="15 16" key="1">
    <citation type="submission" date="2018-05" db="EMBL/GenBank/DDBJ databases">
        <title>Complete Genome Sequence of the Nonylphenol-Degrading Bacterium Sphingobium amiense DSM 16289T.</title>
        <authorList>
            <person name="Ootsuka M."/>
            <person name="Nishizawa T."/>
            <person name="Ohta H."/>
        </authorList>
    </citation>
    <scope>NUCLEOTIDE SEQUENCE [LARGE SCALE GENOMIC DNA]</scope>
    <source>
        <strain evidence="15 16">DSM 16289</strain>
    </source>
</reference>
<protein>
    <submittedName>
        <fullName evidence="15">TonB-dependent receptor</fullName>
    </submittedName>
</protein>
<dbReference type="GO" id="GO:0006826">
    <property type="term" value="P:iron ion transport"/>
    <property type="evidence" value="ECO:0007669"/>
    <property type="project" value="UniProtKB-KW"/>
</dbReference>
<feature type="domain" description="TonB-dependent receptor-like beta-barrel" evidence="13">
    <location>
        <begin position="279"/>
        <end position="681"/>
    </location>
</feature>
<evidence type="ECO:0000313" key="15">
    <source>
        <dbReference type="EMBL" id="BBD98798.1"/>
    </source>
</evidence>
<dbReference type="InterPro" id="IPR012910">
    <property type="entry name" value="Plug_dom"/>
</dbReference>
<comment type="subcellular location">
    <subcellularLocation>
        <location evidence="1 11">Cell outer membrane</location>
        <topology evidence="1 11">Multi-pass membrane protein</topology>
    </subcellularLocation>
</comment>
<dbReference type="PANTHER" id="PTHR32552:SF81">
    <property type="entry name" value="TONB-DEPENDENT OUTER MEMBRANE RECEPTOR"/>
    <property type="match status" value="1"/>
</dbReference>
<evidence type="ECO:0000256" key="7">
    <source>
        <dbReference type="ARBA" id="ARBA00023065"/>
    </source>
</evidence>
<dbReference type="GO" id="GO:0009279">
    <property type="term" value="C:cell outer membrane"/>
    <property type="evidence" value="ECO:0007669"/>
    <property type="project" value="UniProtKB-SubCell"/>
</dbReference>
<evidence type="ECO:0000259" key="14">
    <source>
        <dbReference type="Pfam" id="PF07715"/>
    </source>
</evidence>
<evidence type="ECO:0000256" key="6">
    <source>
        <dbReference type="ARBA" id="ARBA00023004"/>
    </source>
</evidence>
<evidence type="ECO:0000256" key="10">
    <source>
        <dbReference type="ARBA" id="ARBA00023237"/>
    </source>
</evidence>
<gene>
    <name evidence="15" type="ORF">SAMIE_1022990</name>
</gene>
<keyword evidence="4" id="KW-0410">Iron transport</keyword>
<dbReference type="InterPro" id="IPR036942">
    <property type="entry name" value="Beta-barrel_TonB_sf"/>
</dbReference>
<dbReference type="SUPFAM" id="SSF56935">
    <property type="entry name" value="Porins"/>
    <property type="match status" value="1"/>
</dbReference>
<dbReference type="Pfam" id="PF00593">
    <property type="entry name" value="TonB_dep_Rec_b-barrel"/>
    <property type="match status" value="1"/>
</dbReference>
<organism evidence="15 16">
    <name type="scientific">Sphingobium amiense</name>
    <dbReference type="NCBI Taxonomy" id="135719"/>
    <lineage>
        <taxon>Bacteria</taxon>
        <taxon>Pseudomonadati</taxon>
        <taxon>Pseudomonadota</taxon>
        <taxon>Alphaproteobacteria</taxon>
        <taxon>Sphingomonadales</taxon>
        <taxon>Sphingomonadaceae</taxon>
        <taxon>Sphingobium</taxon>
    </lineage>
</organism>
<accession>A0A494W6H9</accession>
<proteinExistence type="inferred from homology"/>
<evidence type="ECO:0000313" key="16">
    <source>
        <dbReference type="Proteomes" id="UP000279959"/>
    </source>
</evidence>
<dbReference type="InterPro" id="IPR000531">
    <property type="entry name" value="Beta-barrel_TonB"/>
</dbReference>
<feature type="domain" description="TonB-dependent receptor plug" evidence="14">
    <location>
        <begin position="29"/>
        <end position="139"/>
    </location>
</feature>
<evidence type="ECO:0000256" key="11">
    <source>
        <dbReference type="PROSITE-ProRule" id="PRU01360"/>
    </source>
</evidence>
<keyword evidence="7" id="KW-0406">Ion transport</keyword>
<dbReference type="PROSITE" id="PS52016">
    <property type="entry name" value="TONB_DEPENDENT_REC_3"/>
    <property type="match status" value="1"/>
</dbReference>
<evidence type="ECO:0000256" key="12">
    <source>
        <dbReference type="RuleBase" id="RU003357"/>
    </source>
</evidence>
<evidence type="ECO:0000256" key="2">
    <source>
        <dbReference type="ARBA" id="ARBA00022448"/>
    </source>
</evidence>
<keyword evidence="10 11" id="KW-0998">Cell outer membrane</keyword>
<keyword evidence="9 11" id="KW-0472">Membrane</keyword>
<dbReference type="KEGG" id="sami:SAMIE_1022990"/>
<evidence type="ECO:0000256" key="8">
    <source>
        <dbReference type="ARBA" id="ARBA00023077"/>
    </source>
</evidence>